<feature type="compositionally biased region" description="Low complexity" evidence="1">
    <location>
        <begin position="45"/>
        <end position="57"/>
    </location>
</feature>
<reference evidence="2" key="1">
    <citation type="journal article" date="2009" name="Rice">
        <title>De Novo Next Generation Sequencing of Plant Genomes.</title>
        <authorList>
            <person name="Rounsley S."/>
            <person name="Marri P.R."/>
            <person name="Yu Y."/>
            <person name="He R."/>
            <person name="Sisneros N."/>
            <person name="Goicoechea J.L."/>
            <person name="Lee S.J."/>
            <person name="Angelova A."/>
            <person name="Kudrna D."/>
            <person name="Luo M."/>
            <person name="Affourtit J."/>
            <person name="Desany B."/>
            <person name="Knight J."/>
            <person name="Niazi F."/>
            <person name="Egholm M."/>
            <person name="Wing R.A."/>
        </authorList>
    </citation>
    <scope>NUCLEOTIDE SEQUENCE [LARGE SCALE GENOMIC DNA]</scope>
    <source>
        <strain evidence="2">cv. IRGC 105608</strain>
    </source>
</reference>
<evidence type="ECO:0000313" key="2">
    <source>
        <dbReference type="EnsemblPlants" id="OBART03G25680.1"/>
    </source>
</evidence>
<dbReference type="EnsemblPlants" id="OBART03G25680.1">
    <property type="protein sequence ID" value="OBART03G25680.1"/>
    <property type="gene ID" value="OBART03G25680"/>
</dbReference>
<dbReference type="AlphaFoldDB" id="A0A0D3FL64"/>
<dbReference type="Gramene" id="OBART03G25680.1">
    <property type="protein sequence ID" value="OBART03G25680.1"/>
    <property type="gene ID" value="OBART03G25680"/>
</dbReference>
<reference evidence="2" key="2">
    <citation type="submission" date="2015-03" db="UniProtKB">
        <authorList>
            <consortium name="EnsemblPlants"/>
        </authorList>
    </citation>
    <scope>IDENTIFICATION</scope>
</reference>
<accession>A0A0D3FL64</accession>
<sequence>MTMRSPSPDPMEGRQRPRPPIHQIRAKGKVVGGDAVASVMTAADQAEAMASAASTSDGGLPSARSDERGAVVAPTLSPPPDSARGKATGSPPPDLVRGGGGSGSALSFARSSERGGNGLPTTAILLLSVPRLFSLSLASHCCSSPLHRGGAQPPIRRWLT</sequence>
<dbReference type="HOGENOM" id="CLU_1743385_0_0_1"/>
<name>A0A0D3FL64_9ORYZ</name>
<protein>
    <submittedName>
        <fullName evidence="2">Uncharacterized protein</fullName>
    </submittedName>
</protein>
<evidence type="ECO:0000256" key="1">
    <source>
        <dbReference type="SAM" id="MobiDB-lite"/>
    </source>
</evidence>
<feature type="compositionally biased region" description="Basic residues" evidence="1">
    <location>
        <begin position="16"/>
        <end position="28"/>
    </location>
</feature>
<feature type="region of interest" description="Disordered" evidence="1">
    <location>
        <begin position="1"/>
        <end position="32"/>
    </location>
</feature>
<organism evidence="2">
    <name type="scientific">Oryza barthii</name>
    <dbReference type="NCBI Taxonomy" id="65489"/>
    <lineage>
        <taxon>Eukaryota</taxon>
        <taxon>Viridiplantae</taxon>
        <taxon>Streptophyta</taxon>
        <taxon>Embryophyta</taxon>
        <taxon>Tracheophyta</taxon>
        <taxon>Spermatophyta</taxon>
        <taxon>Magnoliopsida</taxon>
        <taxon>Liliopsida</taxon>
        <taxon>Poales</taxon>
        <taxon>Poaceae</taxon>
        <taxon>BOP clade</taxon>
        <taxon>Oryzoideae</taxon>
        <taxon>Oryzeae</taxon>
        <taxon>Oryzinae</taxon>
        <taxon>Oryza</taxon>
    </lineage>
</organism>
<feature type="region of interest" description="Disordered" evidence="1">
    <location>
        <begin position="45"/>
        <end position="114"/>
    </location>
</feature>
<proteinExistence type="predicted"/>
<evidence type="ECO:0000313" key="3">
    <source>
        <dbReference type="Proteomes" id="UP000026960"/>
    </source>
</evidence>
<keyword evidence="3" id="KW-1185">Reference proteome</keyword>
<dbReference type="PaxDb" id="65489-OBART03G25680.1"/>
<dbReference type="Proteomes" id="UP000026960">
    <property type="component" value="Chromosome 3"/>
</dbReference>